<reference evidence="1" key="1">
    <citation type="journal article" date="2020" name="Phytopathology">
        <title>Genome sequence and comparative analysis of Colletotrichum gloeosporioides isolated from Liriodendron leaves.</title>
        <authorList>
            <person name="Fu F.F."/>
            <person name="Hao Z."/>
            <person name="Wang P."/>
            <person name="Lu Y."/>
            <person name="Xue L.J."/>
            <person name="Wei G."/>
            <person name="Tian Y."/>
            <person name="Baishi H."/>
            <person name="Xu H."/>
            <person name="Shi J."/>
            <person name="Cheng T."/>
            <person name="Wang G."/>
            <person name="Yi Y."/>
            <person name="Chen J."/>
        </authorList>
    </citation>
    <scope>NUCLEOTIDE SEQUENCE</scope>
    <source>
        <strain evidence="1">Lc1</strain>
    </source>
</reference>
<gene>
    <name evidence="1" type="ORF">GCG54_00015099</name>
</gene>
<dbReference type="RefSeq" id="XP_045261036.1">
    <property type="nucleotide sequence ID" value="XM_045414914.1"/>
</dbReference>
<comment type="caution">
    <text evidence="1">The sequence shown here is derived from an EMBL/GenBank/DDBJ whole genome shotgun (WGS) entry which is preliminary data.</text>
</comment>
<feature type="non-terminal residue" evidence="1">
    <location>
        <position position="1"/>
    </location>
</feature>
<accession>A0A8H4CDN6</accession>
<keyword evidence="2" id="KW-1185">Reference proteome</keyword>
<dbReference type="Gene3D" id="3.40.390.10">
    <property type="entry name" value="Collagenase (Catalytic Domain)"/>
    <property type="match status" value="1"/>
</dbReference>
<evidence type="ECO:0000313" key="2">
    <source>
        <dbReference type="Proteomes" id="UP000613401"/>
    </source>
</evidence>
<evidence type="ECO:0000313" key="1">
    <source>
        <dbReference type="EMBL" id="KAF3801877.1"/>
    </source>
</evidence>
<protein>
    <recommendedName>
        <fullName evidence="3">Lysine-specific metallo-endopeptidase domain-containing protein</fullName>
    </recommendedName>
</protein>
<dbReference type="GO" id="GO:0008237">
    <property type="term" value="F:metallopeptidase activity"/>
    <property type="evidence" value="ECO:0007669"/>
    <property type="project" value="InterPro"/>
</dbReference>
<proteinExistence type="predicted"/>
<name>A0A8H4CDN6_COLGL</name>
<dbReference type="EMBL" id="WVTB01000066">
    <property type="protein sequence ID" value="KAF3801877.1"/>
    <property type="molecule type" value="Genomic_DNA"/>
</dbReference>
<dbReference type="Proteomes" id="UP000613401">
    <property type="component" value="Unassembled WGS sequence"/>
</dbReference>
<evidence type="ECO:0008006" key="3">
    <source>
        <dbReference type="Google" id="ProtNLM"/>
    </source>
</evidence>
<reference evidence="1" key="2">
    <citation type="submission" date="2020-03" db="EMBL/GenBank/DDBJ databases">
        <authorList>
            <person name="Fu F.-F."/>
            <person name="Chen J."/>
        </authorList>
    </citation>
    <scope>NUCLEOTIDE SEQUENCE</scope>
    <source>
        <strain evidence="1">Lc1</strain>
    </source>
</reference>
<dbReference type="SUPFAM" id="SSF55486">
    <property type="entry name" value="Metalloproteases ('zincins'), catalytic domain"/>
    <property type="match status" value="1"/>
</dbReference>
<dbReference type="GeneID" id="69022204"/>
<sequence length="262" mass="28848">KRSLGIIAGAEGSLFVYNATQVAFIQNAIKWMNYYAESASNFLLKDDAEKTAAFIGWFGYSNQDLLLDVRLSIFDPIHMLGSGATSYVSSHQGRDDVIAIGCGTAQALRICRTEPHTITYARTEDNSVVICPIAFSNNGYYGTDEGDYAAESEWASNRVVKPSAGLSLLHEMTHLPSVVGGFQHWTSAPRDGSYDYFYAPSKCITLSDIAKLNNAQNYAFFALDITSNHQYASREVDEDAPNKGQNAIWWLREGAGGRRESP</sequence>
<dbReference type="AlphaFoldDB" id="A0A8H4CDN6"/>
<dbReference type="InterPro" id="IPR024079">
    <property type="entry name" value="MetalloPept_cat_dom_sf"/>
</dbReference>
<organism evidence="1 2">
    <name type="scientific">Colletotrichum gloeosporioides</name>
    <name type="common">Anthracnose fungus</name>
    <name type="synonym">Glomerella cingulata</name>
    <dbReference type="NCBI Taxonomy" id="474922"/>
    <lineage>
        <taxon>Eukaryota</taxon>
        <taxon>Fungi</taxon>
        <taxon>Dikarya</taxon>
        <taxon>Ascomycota</taxon>
        <taxon>Pezizomycotina</taxon>
        <taxon>Sordariomycetes</taxon>
        <taxon>Hypocreomycetidae</taxon>
        <taxon>Glomerellales</taxon>
        <taxon>Glomerellaceae</taxon>
        <taxon>Colletotrichum</taxon>
        <taxon>Colletotrichum gloeosporioides species complex</taxon>
    </lineage>
</organism>